<protein>
    <recommendedName>
        <fullName evidence="2">Transposase</fullName>
    </recommendedName>
</protein>
<dbReference type="AlphaFoldDB" id="Q117A1"/>
<dbReference type="KEGG" id="ter:Tery_1052"/>
<name>Q117A1_TRIEI</name>
<dbReference type="EMBL" id="CP000393">
    <property type="protein sequence ID" value="ABG50423.1"/>
    <property type="molecule type" value="Genomic_DNA"/>
</dbReference>
<proteinExistence type="predicted"/>
<sequence length="51" mass="5974">MTQILEYINNHPKEIKRVIGITNEQFKKILGNAQRLALKKRQAIASQEKRL</sequence>
<reference evidence="1" key="1">
    <citation type="submission" date="2006-06" db="EMBL/GenBank/DDBJ databases">
        <title>Complete sequence of Trichodesmium erythraeum IMS101.</title>
        <authorList>
            <consortium name="US DOE Joint Genome Institute"/>
            <person name="Copeland A."/>
            <person name="Lucas S."/>
            <person name="Lapidus A."/>
            <person name="Barry K."/>
            <person name="Detter J.C."/>
            <person name="Glavina del Rio T."/>
            <person name="Hammon N."/>
            <person name="Israni S."/>
            <person name="Dalin E."/>
            <person name="Tice H."/>
            <person name="Pitluck S."/>
            <person name="Kiss H."/>
            <person name="Munk A.C."/>
            <person name="Brettin T."/>
            <person name="Bruce D."/>
            <person name="Han C."/>
            <person name="Tapia R."/>
            <person name="Gilna P."/>
            <person name="Schmutz J."/>
            <person name="Larimer F."/>
            <person name="Land M."/>
            <person name="Hauser L."/>
            <person name="Kyrpides N."/>
            <person name="Kim E."/>
            <person name="Richardson P."/>
        </authorList>
    </citation>
    <scope>NUCLEOTIDE SEQUENCE [LARGE SCALE GENOMIC DNA]</scope>
    <source>
        <strain evidence="1">IMS101</strain>
    </source>
</reference>
<gene>
    <name evidence="1" type="ordered locus">Tery_1052</name>
</gene>
<organism evidence="1">
    <name type="scientific">Trichodesmium erythraeum (strain IMS101)</name>
    <dbReference type="NCBI Taxonomy" id="203124"/>
    <lineage>
        <taxon>Bacteria</taxon>
        <taxon>Bacillati</taxon>
        <taxon>Cyanobacteriota</taxon>
        <taxon>Cyanophyceae</taxon>
        <taxon>Oscillatoriophycideae</taxon>
        <taxon>Oscillatoriales</taxon>
        <taxon>Microcoleaceae</taxon>
        <taxon>Trichodesmium</taxon>
    </lineage>
</organism>
<accession>Q117A1</accession>
<evidence type="ECO:0000313" key="1">
    <source>
        <dbReference type="EMBL" id="ABG50423.1"/>
    </source>
</evidence>
<dbReference type="RefSeq" id="WP_011610809.1">
    <property type="nucleotide sequence ID" value="NC_008312.1"/>
</dbReference>
<evidence type="ECO:0008006" key="2">
    <source>
        <dbReference type="Google" id="ProtNLM"/>
    </source>
</evidence>
<dbReference type="HOGENOM" id="CLU_3105079_0_0_3"/>